<gene>
    <name evidence="2" type="ORF">PR048_013549</name>
</gene>
<proteinExistence type="predicted"/>
<evidence type="ECO:0000256" key="1">
    <source>
        <dbReference type="SAM" id="SignalP"/>
    </source>
</evidence>
<feature type="chain" id="PRO_5045083818" evidence="1">
    <location>
        <begin position="21"/>
        <end position="121"/>
    </location>
</feature>
<name>A0ABQ9HTB5_9NEOP</name>
<keyword evidence="3" id="KW-1185">Reference proteome</keyword>
<dbReference type="Proteomes" id="UP001159363">
    <property type="component" value="Chromosome X"/>
</dbReference>
<organism evidence="2 3">
    <name type="scientific">Dryococelus australis</name>
    <dbReference type="NCBI Taxonomy" id="614101"/>
    <lineage>
        <taxon>Eukaryota</taxon>
        <taxon>Metazoa</taxon>
        <taxon>Ecdysozoa</taxon>
        <taxon>Arthropoda</taxon>
        <taxon>Hexapoda</taxon>
        <taxon>Insecta</taxon>
        <taxon>Pterygota</taxon>
        <taxon>Neoptera</taxon>
        <taxon>Polyneoptera</taxon>
        <taxon>Phasmatodea</taxon>
        <taxon>Verophasmatodea</taxon>
        <taxon>Anareolatae</taxon>
        <taxon>Phasmatidae</taxon>
        <taxon>Eurycanthinae</taxon>
        <taxon>Dryococelus</taxon>
    </lineage>
</organism>
<accession>A0ABQ9HTB5</accession>
<comment type="caution">
    <text evidence="2">The sequence shown here is derived from an EMBL/GenBank/DDBJ whole genome shotgun (WGS) entry which is preliminary data.</text>
</comment>
<dbReference type="EMBL" id="JARBHB010000004">
    <property type="protein sequence ID" value="KAJ8887334.1"/>
    <property type="molecule type" value="Genomic_DNA"/>
</dbReference>
<evidence type="ECO:0000313" key="3">
    <source>
        <dbReference type="Proteomes" id="UP001159363"/>
    </source>
</evidence>
<reference evidence="2 3" key="1">
    <citation type="submission" date="2023-02" db="EMBL/GenBank/DDBJ databases">
        <title>LHISI_Scaffold_Assembly.</title>
        <authorList>
            <person name="Stuart O.P."/>
            <person name="Cleave R."/>
            <person name="Magrath M.J.L."/>
            <person name="Mikheyev A.S."/>
        </authorList>
    </citation>
    <scope>NUCLEOTIDE SEQUENCE [LARGE SCALE GENOMIC DNA]</scope>
    <source>
        <strain evidence="2">Daus_M_001</strain>
        <tissue evidence="2">Leg muscle</tissue>
    </source>
</reference>
<feature type="signal peptide" evidence="1">
    <location>
        <begin position="1"/>
        <end position="20"/>
    </location>
</feature>
<keyword evidence="1" id="KW-0732">Signal</keyword>
<evidence type="ECO:0000313" key="2">
    <source>
        <dbReference type="EMBL" id="KAJ8887334.1"/>
    </source>
</evidence>
<sequence length="121" mass="13961">MNKHFVPLSCSLLIAQTINGLCTVQSVIKLRSGVCQVPLSHMCFKYFRDTSSKYKAYLEDCKKEKSELDSKSKRKDCVERLENLKKEEKTIHCLIGKANKRHSAACKSKNMQEIYMQPKPF</sequence>
<protein>
    <submittedName>
        <fullName evidence="2">Uncharacterized protein</fullName>
    </submittedName>
</protein>